<keyword evidence="2" id="KW-1185">Reference proteome</keyword>
<reference evidence="2" key="1">
    <citation type="journal article" date="2013" name="Nat. Genet.">
        <title>The duck genome and transcriptome provide insight into an avian influenza virus reservoir species.</title>
        <authorList>
            <person name="Huang Y."/>
            <person name="Li Y."/>
            <person name="Burt D.W."/>
            <person name="Chen H."/>
            <person name="Zhang Y."/>
            <person name="Qian W."/>
            <person name="Kim H."/>
            <person name="Gan S."/>
            <person name="Zhao Y."/>
            <person name="Li J."/>
            <person name="Yi K."/>
            <person name="Feng H."/>
            <person name="Zhu P."/>
            <person name="Li B."/>
            <person name="Liu Q."/>
            <person name="Fairley S."/>
            <person name="Magor K.E."/>
            <person name="Du Z."/>
            <person name="Hu X."/>
            <person name="Goodman L."/>
            <person name="Tafer H."/>
            <person name="Vignal A."/>
            <person name="Lee T."/>
            <person name="Kim K.W."/>
            <person name="Sheng Z."/>
            <person name="An Y."/>
            <person name="Searle S."/>
            <person name="Herrero J."/>
            <person name="Groenen M.A."/>
            <person name="Crooijmans R.P."/>
            <person name="Faraut T."/>
            <person name="Cai Q."/>
            <person name="Webster R.G."/>
            <person name="Aldridge J.R."/>
            <person name="Warren W.C."/>
            <person name="Bartschat S."/>
            <person name="Kehr S."/>
            <person name="Marz M."/>
            <person name="Stadler P.F."/>
            <person name="Smith J."/>
            <person name="Kraus R.H."/>
            <person name="Zhao Y."/>
            <person name="Ren L."/>
            <person name="Fei J."/>
            <person name="Morisson M."/>
            <person name="Kaiser P."/>
            <person name="Griffin D.K."/>
            <person name="Rao M."/>
            <person name="Pitel F."/>
            <person name="Wang J."/>
            <person name="Li N."/>
        </authorList>
    </citation>
    <scope>NUCLEOTIDE SEQUENCE [LARGE SCALE GENOMIC DNA]</scope>
</reference>
<dbReference type="Proteomes" id="UP000296049">
    <property type="component" value="Unassembled WGS sequence"/>
</dbReference>
<accession>R0LMM4</accession>
<protein>
    <submittedName>
        <fullName evidence="1">Uncharacterized protein</fullName>
    </submittedName>
</protein>
<gene>
    <name evidence="1" type="ORF">Anapl_08134</name>
</gene>
<organism evidence="1 2">
    <name type="scientific">Anas platyrhynchos</name>
    <name type="common">Mallard</name>
    <name type="synonym">Anas boschas</name>
    <dbReference type="NCBI Taxonomy" id="8839"/>
    <lineage>
        <taxon>Eukaryota</taxon>
        <taxon>Metazoa</taxon>
        <taxon>Chordata</taxon>
        <taxon>Craniata</taxon>
        <taxon>Vertebrata</taxon>
        <taxon>Euteleostomi</taxon>
        <taxon>Archelosauria</taxon>
        <taxon>Archosauria</taxon>
        <taxon>Dinosauria</taxon>
        <taxon>Saurischia</taxon>
        <taxon>Theropoda</taxon>
        <taxon>Coelurosauria</taxon>
        <taxon>Aves</taxon>
        <taxon>Neognathae</taxon>
        <taxon>Galloanserae</taxon>
        <taxon>Anseriformes</taxon>
        <taxon>Anatidae</taxon>
        <taxon>Anatinae</taxon>
        <taxon>Anas</taxon>
    </lineage>
</organism>
<name>R0LMM4_ANAPL</name>
<dbReference type="AlphaFoldDB" id="R0LMM4"/>
<dbReference type="EMBL" id="KB742571">
    <property type="protein sequence ID" value="EOB06954.1"/>
    <property type="molecule type" value="Genomic_DNA"/>
</dbReference>
<evidence type="ECO:0000313" key="2">
    <source>
        <dbReference type="Proteomes" id="UP000296049"/>
    </source>
</evidence>
<proteinExistence type="predicted"/>
<evidence type="ECO:0000313" key="1">
    <source>
        <dbReference type="EMBL" id="EOB06954.1"/>
    </source>
</evidence>
<sequence length="544" mass="60270">MEPQTIYGYLEYGRGTRLVTVQVIFRHVKQQLVQERAHMIEFRVWKFGFSDCRLFASPSPPHNICLAVTPCLPRITLASISPIEDGELTLKKHSKAESAFGIASSENIEEITKTTKVCDEKTIPSKPGCKFTEKPASALVTSHREITRFGSQACDQHQVKPLDFFVNLNPHNPGQSRAPNNFVSSKFIVRIEPYPRAASGHTPHSKPLPSATLSARRAISAFWKSSAFSRINTAREVTTSMLNKYSQMPGSRTRYLEAVEQSVLHFALERRSAEAYKQQKNAGRGILLGASSQDVLGPGAVLAPNLHNFDEINGSLSVYRKMTGARCNRIEPRHSGPRCPAGAAPAVPEAVAQGLRGLVATLGHQVDQTDAPHGLAMRGSNSPPFVSSLALNLRVNATRRSCQLSHTVEITHGTQKHTQTTWFVPELRHQRYYCRALRWKSNWSPAIEMSSMLRSRCSSLERWGKSSPKCWWPLLACRDKLTQLPRCCPGTRMDLSPENLEAIGGASTPAVKKLFASCVQTPFQTYGRGQETSSPPLKPHTLPD</sequence>